<dbReference type="GO" id="GO:0000724">
    <property type="term" value="P:double-strand break repair via homologous recombination"/>
    <property type="evidence" value="ECO:0007669"/>
    <property type="project" value="TreeGrafter"/>
</dbReference>
<dbReference type="GO" id="GO:0000110">
    <property type="term" value="C:nucleotide-excision repair factor 1 complex"/>
    <property type="evidence" value="ECO:0007669"/>
    <property type="project" value="TreeGrafter"/>
</dbReference>
<keyword evidence="6" id="KW-1185">Reference proteome</keyword>
<dbReference type="AlphaFoldDB" id="A0A8T0H4X8"/>
<accession>A0A8T0H4X8</accession>
<dbReference type="GO" id="GO:0000712">
    <property type="term" value="P:resolution of meiotic recombination intermediates"/>
    <property type="evidence" value="ECO:0007669"/>
    <property type="project" value="TreeGrafter"/>
</dbReference>
<feature type="compositionally biased region" description="Basic and acidic residues" evidence="4">
    <location>
        <begin position="1"/>
        <end position="40"/>
    </location>
</feature>
<keyword evidence="1" id="KW-0227">DNA damage</keyword>
<evidence type="ECO:0000256" key="1">
    <source>
        <dbReference type="ARBA" id="ARBA00022763"/>
    </source>
</evidence>
<sequence>MFPGSKELENESKTPPKLAKPELGSDIKDAAGSSSREDLRNSATAEDDPIVQKTQEVELEVVIEQMPKWKFLREVLEEIEEERQRLKLERATEGPSETTRKEEEDAVVIACKDERMCLQLQQVVLHGTQEVNLTLGLLCSFQYPLLY</sequence>
<dbReference type="GO" id="GO:0000014">
    <property type="term" value="F:single-stranded DNA endodeoxyribonuclease activity"/>
    <property type="evidence" value="ECO:0007669"/>
    <property type="project" value="TreeGrafter"/>
</dbReference>
<proteinExistence type="predicted"/>
<dbReference type="GO" id="GO:1901255">
    <property type="term" value="P:nucleotide-excision repair involved in interstrand cross-link repair"/>
    <property type="evidence" value="ECO:0007669"/>
    <property type="project" value="TreeGrafter"/>
</dbReference>
<reference evidence="5" key="1">
    <citation type="submission" date="2020-06" db="EMBL/GenBank/DDBJ databases">
        <title>WGS assembly of Ceratodon purpureus strain R40.</title>
        <authorList>
            <person name="Carey S.B."/>
            <person name="Jenkins J."/>
            <person name="Shu S."/>
            <person name="Lovell J.T."/>
            <person name="Sreedasyam A."/>
            <person name="Maumus F."/>
            <person name="Tiley G.P."/>
            <person name="Fernandez-Pozo N."/>
            <person name="Barry K."/>
            <person name="Chen C."/>
            <person name="Wang M."/>
            <person name="Lipzen A."/>
            <person name="Daum C."/>
            <person name="Saski C.A."/>
            <person name="Payton A.C."/>
            <person name="Mcbreen J.C."/>
            <person name="Conrad R.E."/>
            <person name="Kollar L.M."/>
            <person name="Olsson S."/>
            <person name="Huttunen S."/>
            <person name="Landis J.B."/>
            <person name="Wickett N.J."/>
            <person name="Johnson M.G."/>
            <person name="Rensing S.A."/>
            <person name="Grimwood J."/>
            <person name="Schmutz J."/>
            <person name="Mcdaniel S.F."/>
        </authorList>
    </citation>
    <scope>NUCLEOTIDE SEQUENCE</scope>
    <source>
        <strain evidence="5">R40</strain>
    </source>
</reference>
<keyword evidence="2" id="KW-0378">Hydrolase</keyword>
<evidence type="ECO:0000256" key="4">
    <source>
        <dbReference type="SAM" id="MobiDB-lite"/>
    </source>
</evidence>
<organism evidence="5 6">
    <name type="scientific">Ceratodon purpureus</name>
    <name type="common">Fire moss</name>
    <name type="synonym">Dicranum purpureum</name>
    <dbReference type="NCBI Taxonomy" id="3225"/>
    <lineage>
        <taxon>Eukaryota</taxon>
        <taxon>Viridiplantae</taxon>
        <taxon>Streptophyta</taxon>
        <taxon>Embryophyta</taxon>
        <taxon>Bryophyta</taxon>
        <taxon>Bryophytina</taxon>
        <taxon>Bryopsida</taxon>
        <taxon>Dicranidae</taxon>
        <taxon>Pseudoditrichales</taxon>
        <taxon>Ditrichaceae</taxon>
        <taxon>Ceratodon</taxon>
    </lineage>
</organism>
<evidence type="ECO:0000313" key="5">
    <source>
        <dbReference type="EMBL" id="KAG0565454.1"/>
    </source>
</evidence>
<evidence type="ECO:0000256" key="3">
    <source>
        <dbReference type="ARBA" id="ARBA00023204"/>
    </source>
</evidence>
<dbReference type="PANTHER" id="PTHR10150">
    <property type="entry name" value="DNA REPAIR ENDONUCLEASE XPF"/>
    <property type="match status" value="1"/>
</dbReference>
<keyword evidence="3" id="KW-0234">DNA repair</keyword>
<comment type="caution">
    <text evidence="5">The sequence shown here is derived from an EMBL/GenBank/DDBJ whole genome shotgun (WGS) entry which is preliminary data.</text>
</comment>
<gene>
    <name evidence="5" type="ORF">KC19_8G191500</name>
</gene>
<name>A0A8T0H4X8_CERPU</name>
<dbReference type="EMBL" id="CM026429">
    <property type="protein sequence ID" value="KAG0565454.1"/>
    <property type="molecule type" value="Genomic_DNA"/>
</dbReference>
<dbReference type="PANTHER" id="PTHR10150:SF0">
    <property type="entry name" value="DNA REPAIR ENDONUCLEASE XPF"/>
    <property type="match status" value="1"/>
</dbReference>
<feature type="region of interest" description="Disordered" evidence="4">
    <location>
        <begin position="1"/>
        <end position="51"/>
    </location>
</feature>
<evidence type="ECO:0000313" key="6">
    <source>
        <dbReference type="Proteomes" id="UP000822688"/>
    </source>
</evidence>
<dbReference type="GO" id="GO:0003697">
    <property type="term" value="F:single-stranded DNA binding"/>
    <property type="evidence" value="ECO:0007669"/>
    <property type="project" value="TreeGrafter"/>
</dbReference>
<dbReference type="GO" id="GO:0003684">
    <property type="term" value="F:damaged DNA binding"/>
    <property type="evidence" value="ECO:0007669"/>
    <property type="project" value="TreeGrafter"/>
</dbReference>
<evidence type="ECO:0000256" key="2">
    <source>
        <dbReference type="ARBA" id="ARBA00022801"/>
    </source>
</evidence>
<dbReference type="Proteomes" id="UP000822688">
    <property type="component" value="Chromosome 8"/>
</dbReference>
<protein>
    <submittedName>
        <fullName evidence="5">Uncharacterized protein</fullName>
    </submittedName>
</protein>